<dbReference type="Gene3D" id="1.10.530.40">
    <property type="match status" value="1"/>
</dbReference>
<evidence type="ECO:0000313" key="5">
    <source>
        <dbReference type="Proteomes" id="UP000017862"/>
    </source>
</evidence>
<reference evidence="4 5" key="1">
    <citation type="journal article" date="2014" name="Mol. Plant Microbe Interact.">
        <title>The complete genome sequence of Candidatus Liberibacter americanus, associated with citrus Huanglongbing.</title>
        <authorList>
            <person name="Wulff N.A."/>
            <person name="Zhang S."/>
            <person name="Setubal J.C."/>
            <person name="Almeida N.F."/>
            <person name="Martins E.C."/>
            <person name="Harakava R."/>
            <person name="Kumar D."/>
            <person name="Rangel L.T."/>
            <person name="Foissac X."/>
            <person name="Bove J."/>
            <person name="Gabriel D.W."/>
        </authorList>
    </citation>
    <scope>NUCLEOTIDE SEQUENCE [LARGE SCALE GENOMIC DNA]</scope>
    <source>
        <strain evidence="4 5">Sao Paulo</strain>
    </source>
</reference>
<evidence type="ECO:0000256" key="1">
    <source>
        <dbReference type="ARBA" id="ARBA00022529"/>
    </source>
</evidence>
<dbReference type="GO" id="GO:0003796">
    <property type="term" value="F:lysozyme activity"/>
    <property type="evidence" value="ECO:0007669"/>
    <property type="project" value="UniProtKB-EC"/>
</dbReference>
<evidence type="ECO:0000256" key="3">
    <source>
        <dbReference type="RuleBase" id="RU003788"/>
    </source>
</evidence>
<dbReference type="STRING" id="1261131.lam_640"/>
<sequence>MSFGENRLSSIGDLVFKLGITRYKNITLRRFVNMNQWEEASKECNRLFYVGGKKLKGLVARRAIEAELLLKD</sequence>
<keyword evidence="3" id="KW-0326">Glycosidase</keyword>
<dbReference type="GO" id="GO:0042742">
    <property type="term" value="P:defense response to bacterium"/>
    <property type="evidence" value="ECO:0007669"/>
    <property type="project" value="UniProtKB-KW"/>
</dbReference>
<dbReference type="GO" id="GO:0031640">
    <property type="term" value="P:killing of cells of another organism"/>
    <property type="evidence" value="ECO:0007669"/>
    <property type="project" value="UniProtKB-KW"/>
</dbReference>
<dbReference type="InterPro" id="IPR023347">
    <property type="entry name" value="Lysozyme_dom_sf"/>
</dbReference>
<dbReference type="GO" id="GO:0016998">
    <property type="term" value="P:cell wall macromolecule catabolic process"/>
    <property type="evidence" value="ECO:0007669"/>
    <property type="project" value="InterPro"/>
</dbReference>
<dbReference type="HOGENOM" id="CLU_091641_6_0_5"/>
<evidence type="ECO:0000256" key="2">
    <source>
        <dbReference type="ARBA" id="ARBA00022638"/>
    </source>
</evidence>
<dbReference type="EC" id="3.2.1.17" evidence="3"/>
<dbReference type="PATRIC" id="fig|1261131.3.peg.608"/>
<evidence type="ECO:0000313" key="4">
    <source>
        <dbReference type="EMBL" id="AHA27986.1"/>
    </source>
</evidence>
<comment type="similarity">
    <text evidence="3">Belongs to the glycosyl hydrolase 24 family.</text>
</comment>
<protein>
    <recommendedName>
        <fullName evidence="3">Lysozyme</fullName>
        <ecNumber evidence="3">3.2.1.17</ecNumber>
    </recommendedName>
</protein>
<dbReference type="AlphaFoldDB" id="U6B7Z9"/>
<gene>
    <name evidence="4" type="ORF">lam_640</name>
</gene>
<keyword evidence="5" id="KW-1185">Reference proteome</keyword>
<name>U6B7Z9_9HYPH</name>
<proteinExistence type="inferred from homology"/>
<dbReference type="Proteomes" id="UP000017862">
    <property type="component" value="Chromosome"/>
</dbReference>
<dbReference type="InterPro" id="IPR002196">
    <property type="entry name" value="Glyco_hydro_24"/>
</dbReference>
<keyword evidence="2 3" id="KW-0081">Bacteriolytic enzyme</keyword>
<accession>U6B7Z9</accession>
<dbReference type="EMBL" id="CP006604">
    <property type="protein sequence ID" value="AHA27986.1"/>
    <property type="molecule type" value="Genomic_DNA"/>
</dbReference>
<dbReference type="eggNOG" id="COG3772">
    <property type="taxonomic scope" value="Bacteria"/>
</dbReference>
<organism evidence="4 5">
    <name type="scientific">Candidatus Liberibacter americanus str. Sao Paulo</name>
    <dbReference type="NCBI Taxonomy" id="1261131"/>
    <lineage>
        <taxon>Bacteria</taxon>
        <taxon>Pseudomonadati</taxon>
        <taxon>Pseudomonadota</taxon>
        <taxon>Alphaproteobacteria</taxon>
        <taxon>Hyphomicrobiales</taxon>
        <taxon>Rhizobiaceae</taxon>
        <taxon>Liberibacter</taxon>
    </lineage>
</organism>
<dbReference type="Pfam" id="PF00959">
    <property type="entry name" value="Phage_lysozyme"/>
    <property type="match status" value="1"/>
</dbReference>
<dbReference type="GO" id="GO:0009253">
    <property type="term" value="P:peptidoglycan catabolic process"/>
    <property type="evidence" value="ECO:0007669"/>
    <property type="project" value="InterPro"/>
</dbReference>
<dbReference type="InterPro" id="IPR023346">
    <property type="entry name" value="Lysozyme-like_dom_sf"/>
</dbReference>
<comment type="catalytic activity">
    <reaction evidence="3">
        <text>Hydrolysis of (1-&gt;4)-beta-linkages between N-acetylmuramic acid and N-acetyl-D-glucosamine residues in a peptidoglycan and between N-acetyl-D-glucosamine residues in chitodextrins.</text>
        <dbReference type="EC" id="3.2.1.17"/>
    </reaction>
</comment>
<keyword evidence="1 3" id="KW-0929">Antimicrobial</keyword>
<dbReference type="SUPFAM" id="SSF53955">
    <property type="entry name" value="Lysozyme-like"/>
    <property type="match status" value="1"/>
</dbReference>
<dbReference type="KEGG" id="lar:lam_640"/>
<keyword evidence="3" id="KW-0378">Hydrolase</keyword>